<accession>B4PEP2</accession>
<dbReference type="KEGG" id="dya:Dyak_GE19712"/>
<feature type="region of interest" description="Disordered" evidence="1">
    <location>
        <begin position="41"/>
        <end position="66"/>
    </location>
</feature>
<keyword evidence="3" id="KW-1185">Reference proteome</keyword>
<sequence length="179" mass="20170">MGNQLSVNSIQDAVIDRFRSVALTTDANGAMRIRSFSEGVVATTHHHHHQHQQNQQQSPHCSGRGGRILRESSIDGGVAMFDALLRDDHEHRLSLDAVHRMRHVRTSCTTIPEEDAVSDRSLQIHLSTLARERELELELERQRELEVSWKVGKVFNSGKRMAITANLCGKAFGAKRFKV</sequence>
<dbReference type="PhylomeDB" id="B4PEP2"/>
<proteinExistence type="predicted"/>
<evidence type="ECO:0000256" key="1">
    <source>
        <dbReference type="SAM" id="MobiDB-lite"/>
    </source>
</evidence>
<dbReference type="OrthoDB" id="417078at2759"/>
<reference evidence="2 3" key="2">
    <citation type="journal article" date="2007" name="PLoS Biol.">
        <title>Principles of genome evolution in the Drosophila melanogaster species group.</title>
        <authorList>
            <person name="Ranz J.M."/>
            <person name="Maurin D."/>
            <person name="Chan Y.S."/>
            <person name="von Grotthuss M."/>
            <person name="Hillier L.W."/>
            <person name="Roote J."/>
            <person name="Ashburner M."/>
            <person name="Bergman C.M."/>
        </authorList>
    </citation>
    <scope>NUCLEOTIDE SEQUENCE [LARGE SCALE GENOMIC DNA]</scope>
    <source>
        <strain evidence="3">Tai18E2 / Tucson 14021-0261.01</strain>
    </source>
</reference>
<dbReference type="AlphaFoldDB" id="B4PEP2"/>
<gene>
    <name evidence="2" type="primary">Dyak\GE19712</name>
    <name evidence="2" type="synonym">dyak_GLEANR_3572</name>
    <name evidence="2" type="synonym">GE19712</name>
    <name evidence="2" type="ORF">Dyak_GE19712</name>
</gene>
<dbReference type="EMBL" id="CM000159">
    <property type="protein sequence ID" value="EDW95116.1"/>
    <property type="molecule type" value="Genomic_DNA"/>
</dbReference>
<evidence type="ECO:0000313" key="3">
    <source>
        <dbReference type="Proteomes" id="UP000002282"/>
    </source>
</evidence>
<name>B4PEP2_DROYA</name>
<evidence type="ECO:0000313" key="2">
    <source>
        <dbReference type="EMBL" id="EDW95116.1"/>
    </source>
</evidence>
<dbReference type="HOGENOM" id="CLU_128943_0_0_1"/>
<protein>
    <submittedName>
        <fullName evidence="2">Uncharacterized protein</fullName>
    </submittedName>
</protein>
<dbReference type="OMA" id="QMHLTSI"/>
<organism evidence="2 3">
    <name type="scientific">Drosophila yakuba</name>
    <name type="common">Fruit fly</name>
    <dbReference type="NCBI Taxonomy" id="7245"/>
    <lineage>
        <taxon>Eukaryota</taxon>
        <taxon>Metazoa</taxon>
        <taxon>Ecdysozoa</taxon>
        <taxon>Arthropoda</taxon>
        <taxon>Hexapoda</taxon>
        <taxon>Insecta</taxon>
        <taxon>Pterygota</taxon>
        <taxon>Neoptera</taxon>
        <taxon>Endopterygota</taxon>
        <taxon>Diptera</taxon>
        <taxon>Brachycera</taxon>
        <taxon>Muscomorpha</taxon>
        <taxon>Ephydroidea</taxon>
        <taxon>Drosophilidae</taxon>
        <taxon>Drosophila</taxon>
        <taxon>Sophophora</taxon>
    </lineage>
</organism>
<dbReference type="Proteomes" id="UP000002282">
    <property type="component" value="Chromosome 3L"/>
</dbReference>
<reference evidence="2 3" key="1">
    <citation type="journal article" date="2007" name="Nature">
        <title>Evolution of genes and genomes on the Drosophila phylogeny.</title>
        <authorList>
            <consortium name="Drosophila 12 Genomes Consortium"/>
            <person name="Clark A.G."/>
            <person name="Eisen M.B."/>
            <person name="Smith D.R."/>
            <person name="Bergman C.M."/>
            <person name="Oliver B."/>
            <person name="Markow T.A."/>
            <person name="Kaufman T.C."/>
            <person name="Kellis M."/>
            <person name="Gelbart W."/>
            <person name="Iyer V.N."/>
            <person name="Pollard D.A."/>
            <person name="Sackton T.B."/>
            <person name="Larracuente A.M."/>
            <person name="Singh N.D."/>
            <person name="Abad J.P."/>
            <person name="Abt D.N."/>
            <person name="Adryan B."/>
            <person name="Aguade M."/>
            <person name="Akashi H."/>
            <person name="Anderson W.W."/>
            <person name="Aquadro C.F."/>
            <person name="Ardell D.H."/>
            <person name="Arguello R."/>
            <person name="Artieri C.G."/>
            <person name="Barbash D.A."/>
            <person name="Barker D."/>
            <person name="Barsanti P."/>
            <person name="Batterham P."/>
            <person name="Batzoglou S."/>
            <person name="Begun D."/>
            <person name="Bhutkar A."/>
            <person name="Blanco E."/>
            <person name="Bosak S.A."/>
            <person name="Bradley R.K."/>
            <person name="Brand A.D."/>
            <person name="Brent M.R."/>
            <person name="Brooks A.N."/>
            <person name="Brown R.H."/>
            <person name="Butlin R.K."/>
            <person name="Caggese C."/>
            <person name="Calvi B.R."/>
            <person name="Bernardo de Carvalho A."/>
            <person name="Caspi A."/>
            <person name="Castrezana S."/>
            <person name="Celniker S.E."/>
            <person name="Chang J.L."/>
            <person name="Chapple C."/>
            <person name="Chatterji S."/>
            <person name="Chinwalla A."/>
            <person name="Civetta A."/>
            <person name="Clifton S.W."/>
            <person name="Comeron J.M."/>
            <person name="Costello J.C."/>
            <person name="Coyne J.A."/>
            <person name="Daub J."/>
            <person name="David R.G."/>
            <person name="Delcher A.L."/>
            <person name="Delehaunty K."/>
            <person name="Do C.B."/>
            <person name="Ebling H."/>
            <person name="Edwards K."/>
            <person name="Eickbush T."/>
            <person name="Evans J.D."/>
            <person name="Filipski A."/>
            <person name="Findeiss S."/>
            <person name="Freyhult E."/>
            <person name="Fulton L."/>
            <person name="Fulton R."/>
            <person name="Garcia A.C."/>
            <person name="Gardiner A."/>
            <person name="Garfield D.A."/>
            <person name="Garvin B.E."/>
            <person name="Gibson G."/>
            <person name="Gilbert D."/>
            <person name="Gnerre S."/>
            <person name="Godfrey J."/>
            <person name="Good R."/>
            <person name="Gotea V."/>
            <person name="Gravely B."/>
            <person name="Greenberg A.J."/>
            <person name="Griffiths-Jones S."/>
            <person name="Gross S."/>
            <person name="Guigo R."/>
            <person name="Gustafson E.A."/>
            <person name="Haerty W."/>
            <person name="Hahn M.W."/>
            <person name="Halligan D.L."/>
            <person name="Halpern A.L."/>
            <person name="Halter G.M."/>
            <person name="Han M.V."/>
            <person name="Heger A."/>
            <person name="Hillier L."/>
            <person name="Hinrichs A.S."/>
            <person name="Holmes I."/>
            <person name="Hoskins R.A."/>
            <person name="Hubisz M.J."/>
            <person name="Hultmark D."/>
            <person name="Huntley M.A."/>
            <person name="Jaffe D.B."/>
            <person name="Jagadeeshan S."/>
            <person name="Jeck W.R."/>
            <person name="Johnson J."/>
            <person name="Jones C.D."/>
            <person name="Jordan W.C."/>
            <person name="Karpen G.H."/>
            <person name="Kataoka E."/>
            <person name="Keightley P.D."/>
            <person name="Kheradpour P."/>
            <person name="Kirkness E.F."/>
            <person name="Koerich L.B."/>
            <person name="Kristiansen K."/>
            <person name="Kudrna D."/>
            <person name="Kulathinal R.J."/>
            <person name="Kumar S."/>
            <person name="Kwok R."/>
            <person name="Lander E."/>
            <person name="Langley C.H."/>
            <person name="Lapoint R."/>
            <person name="Lazzaro B.P."/>
            <person name="Lee S.J."/>
            <person name="Levesque L."/>
            <person name="Li R."/>
            <person name="Lin C.F."/>
            <person name="Lin M.F."/>
            <person name="Lindblad-Toh K."/>
            <person name="Llopart A."/>
            <person name="Long M."/>
            <person name="Low L."/>
            <person name="Lozovsky E."/>
            <person name="Lu J."/>
            <person name="Luo M."/>
            <person name="Machado C.A."/>
            <person name="Makalowski W."/>
            <person name="Marzo M."/>
            <person name="Matsuda M."/>
            <person name="Matzkin L."/>
            <person name="McAllister B."/>
            <person name="McBride C.S."/>
            <person name="McKernan B."/>
            <person name="McKernan K."/>
            <person name="Mendez-Lago M."/>
            <person name="Minx P."/>
            <person name="Mollenhauer M.U."/>
            <person name="Montooth K."/>
            <person name="Mount S.M."/>
            <person name="Mu X."/>
            <person name="Myers E."/>
            <person name="Negre B."/>
            <person name="Newfeld S."/>
            <person name="Nielsen R."/>
            <person name="Noor M.A."/>
            <person name="O'Grady P."/>
            <person name="Pachter L."/>
            <person name="Papaceit M."/>
            <person name="Parisi M.J."/>
            <person name="Parisi M."/>
            <person name="Parts L."/>
            <person name="Pedersen J.S."/>
            <person name="Pesole G."/>
            <person name="Phillippy A.M."/>
            <person name="Ponting C.P."/>
            <person name="Pop M."/>
            <person name="Porcelli D."/>
            <person name="Powell J.R."/>
            <person name="Prohaska S."/>
            <person name="Pruitt K."/>
            <person name="Puig M."/>
            <person name="Quesneville H."/>
            <person name="Ram K.R."/>
            <person name="Rand D."/>
            <person name="Rasmussen M.D."/>
            <person name="Reed L.K."/>
            <person name="Reenan R."/>
            <person name="Reily A."/>
            <person name="Remington K.A."/>
            <person name="Rieger T.T."/>
            <person name="Ritchie M.G."/>
            <person name="Robin C."/>
            <person name="Rogers Y.H."/>
            <person name="Rohde C."/>
            <person name="Rozas J."/>
            <person name="Rubenfield M.J."/>
            <person name="Ruiz A."/>
            <person name="Russo S."/>
            <person name="Salzberg S.L."/>
            <person name="Sanchez-Gracia A."/>
            <person name="Saranga D.J."/>
            <person name="Sato H."/>
            <person name="Schaeffer S.W."/>
            <person name="Schatz M.C."/>
            <person name="Schlenke T."/>
            <person name="Schwartz R."/>
            <person name="Segarra C."/>
            <person name="Singh R.S."/>
            <person name="Sirot L."/>
            <person name="Sirota M."/>
            <person name="Sisneros N.B."/>
            <person name="Smith C.D."/>
            <person name="Smith T.F."/>
            <person name="Spieth J."/>
            <person name="Stage D.E."/>
            <person name="Stark A."/>
            <person name="Stephan W."/>
            <person name="Strausberg R.L."/>
            <person name="Strempel S."/>
            <person name="Sturgill D."/>
            <person name="Sutton G."/>
            <person name="Sutton G.G."/>
            <person name="Tao W."/>
            <person name="Teichmann S."/>
            <person name="Tobari Y.N."/>
            <person name="Tomimura Y."/>
            <person name="Tsolas J.M."/>
            <person name="Valente V.L."/>
            <person name="Venter E."/>
            <person name="Venter J.C."/>
            <person name="Vicario S."/>
            <person name="Vieira F.G."/>
            <person name="Vilella A.J."/>
            <person name="Villasante A."/>
            <person name="Walenz B."/>
            <person name="Wang J."/>
            <person name="Wasserman M."/>
            <person name="Watts T."/>
            <person name="Wilson D."/>
            <person name="Wilson R.K."/>
            <person name="Wing R.A."/>
            <person name="Wolfner M.F."/>
            <person name="Wong A."/>
            <person name="Wong G.K."/>
            <person name="Wu C.I."/>
            <person name="Wu G."/>
            <person name="Yamamoto D."/>
            <person name="Yang H.P."/>
            <person name="Yang S.P."/>
            <person name="Yorke J.A."/>
            <person name="Yoshida K."/>
            <person name="Zdobnov E."/>
            <person name="Zhang P."/>
            <person name="Zhang Y."/>
            <person name="Zimin A.V."/>
            <person name="Baldwin J."/>
            <person name="Abdouelleil A."/>
            <person name="Abdulkadir J."/>
            <person name="Abebe A."/>
            <person name="Abera B."/>
            <person name="Abreu J."/>
            <person name="Acer S.C."/>
            <person name="Aftuck L."/>
            <person name="Alexander A."/>
            <person name="An P."/>
            <person name="Anderson E."/>
            <person name="Anderson S."/>
            <person name="Arachi H."/>
            <person name="Azer M."/>
            <person name="Bachantsang P."/>
            <person name="Barry A."/>
            <person name="Bayul T."/>
            <person name="Berlin A."/>
            <person name="Bessette D."/>
            <person name="Bloom T."/>
            <person name="Blye J."/>
            <person name="Boguslavskiy L."/>
            <person name="Bonnet C."/>
            <person name="Boukhgalter B."/>
            <person name="Bourzgui I."/>
            <person name="Brown A."/>
            <person name="Cahill P."/>
            <person name="Channer S."/>
            <person name="Cheshatsang Y."/>
            <person name="Chuda L."/>
            <person name="Citroen M."/>
            <person name="Collymore A."/>
            <person name="Cooke P."/>
            <person name="Costello M."/>
            <person name="D'Aco K."/>
            <person name="Daza R."/>
            <person name="De Haan G."/>
            <person name="DeGray S."/>
            <person name="DeMaso C."/>
            <person name="Dhargay N."/>
            <person name="Dooley K."/>
            <person name="Dooley E."/>
            <person name="Doricent M."/>
            <person name="Dorje P."/>
            <person name="Dorjee K."/>
            <person name="Dupes A."/>
            <person name="Elong R."/>
            <person name="Falk J."/>
            <person name="Farina A."/>
            <person name="Faro S."/>
            <person name="Ferguson D."/>
            <person name="Fisher S."/>
            <person name="Foley C.D."/>
            <person name="Franke A."/>
            <person name="Friedrich D."/>
            <person name="Gadbois L."/>
            <person name="Gearin G."/>
            <person name="Gearin C.R."/>
            <person name="Giannoukos G."/>
            <person name="Goode T."/>
            <person name="Graham J."/>
            <person name="Grandbois E."/>
            <person name="Grewal S."/>
            <person name="Gyaltsen K."/>
            <person name="Hafez N."/>
            <person name="Hagos B."/>
            <person name="Hall J."/>
            <person name="Henson C."/>
            <person name="Hollinger A."/>
            <person name="Honan T."/>
            <person name="Huard M.D."/>
            <person name="Hughes L."/>
            <person name="Hurhula B."/>
            <person name="Husby M.E."/>
            <person name="Kamat A."/>
            <person name="Kanga B."/>
            <person name="Kashin S."/>
            <person name="Khazanovich D."/>
            <person name="Kisner P."/>
            <person name="Lance K."/>
            <person name="Lara M."/>
            <person name="Lee W."/>
            <person name="Lennon N."/>
            <person name="Letendre F."/>
            <person name="LeVine R."/>
            <person name="Lipovsky A."/>
            <person name="Liu X."/>
            <person name="Liu J."/>
            <person name="Liu S."/>
            <person name="Lokyitsang T."/>
            <person name="Lokyitsang Y."/>
            <person name="Lubonja R."/>
            <person name="Lui A."/>
            <person name="MacDonald P."/>
            <person name="Magnisalis V."/>
            <person name="Maru K."/>
            <person name="Matthews C."/>
            <person name="McCusker W."/>
            <person name="McDonough S."/>
            <person name="Mehta T."/>
            <person name="Meldrim J."/>
            <person name="Meneus L."/>
            <person name="Mihai O."/>
            <person name="Mihalev A."/>
            <person name="Mihova T."/>
            <person name="Mittelman R."/>
            <person name="Mlenga V."/>
            <person name="Montmayeur A."/>
            <person name="Mulrain L."/>
            <person name="Navidi A."/>
            <person name="Naylor J."/>
            <person name="Negash T."/>
            <person name="Nguyen T."/>
            <person name="Nguyen N."/>
            <person name="Nicol R."/>
            <person name="Norbu C."/>
            <person name="Norbu N."/>
            <person name="Novod N."/>
            <person name="O'Neill B."/>
            <person name="Osman S."/>
            <person name="Markiewicz E."/>
            <person name="Oyono O.L."/>
            <person name="Patti C."/>
            <person name="Phunkhang P."/>
            <person name="Pierre F."/>
            <person name="Priest M."/>
            <person name="Raghuraman S."/>
            <person name="Rege F."/>
            <person name="Reyes R."/>
            <person name="Rise C."/>
            <person name="Rogov P."/>
            <person name="Ross K."/>
            <person name="Ryan E."/>
            <person name="Settipalli S."/>
            <person name="Shea T."/>
            <person name="Sherpa N."/>
            <person name="Shi L."/>
            <person name="Shih D."/>
            <person name="Sparrow T."/>
            <person name="Spaulding J."/>
            <person name="Stalker J."/>
            <person name="Stange-Thomann N."/>
            <person name="Stavropoulos S."/>
            <person name="Stone C."/>
            <person name="Strader C."/>
            <person name="Tesfaye S."/>
            <person name="Thomson T."/>
            <person name="Thoulutsang Y."/>
            <person name="Thoulutsang D."/>
            <person name="Topham K."/>
            <person name="Topping I."/>
            <person name="Tsamla T."/>
            <person name="Vassiliev H."/>
            <person name="Vo A."/>
            <person name="Wangchuk T."/>
            <person name="Wangdi T."/>
            <person name="Weiand M."/>
            <person name="Wilkinson J."/>
            <person name="Wilson A."/>
            <person name="Yadav S."/>
            <person name="Young G."/>
            <person name="Yu Q."/>
            <person name="Zembek L."/>
            <person name="Zhong D."/>
            <person name="Zimmer A."/>
            <person name="Zwirko Z."/>
            <person name="Jaffe D.B."/>
            <person name="Alvarez P."/>
            <person name="Brockman W."/>
            <person name="Butler J."/>
            <person name="Chin C."/>
            <person name="Gnerre S."/>
            <person name="Grabherr M."/>
            <person name="Kleber M."/>
            <person name="Mauceli E."/>
            <person name="MacCallum I."/>
        </authorList>
    </citation>
    <scope>NUCLEOTIDE SEQUENCE [LARGE SCALE GENOMIC DNA]</scope>
    <source>
        <strain evidence="3">Tai18E2 / Tucson 14021-0261.01</strain>
    </source>
</reference>